<name>A0ABT7DXD3_9NEIS</name>
<dbReference type="Pfam" id="PF08822">
    <property type="entry name" value="DUF1804"/>
    <property type="match status" value="1"/>
</dbReference>
<evidence type="ECO:0000313" key="1">
    <source>
        <dbReference type="EMBL" id="MDK2124479.1"/>
    </source>
</evidence>
<reference evidence="1" key="1">
    <citation type="submission" date="2023-03" db="EMBL/GenBank/DDBJ databases">
        <title>Chitinimonas shenzhenensis gen. nov., sp. nov., a novel member of family Burkholderiaceae isolated from activated sludge collected in Shen Zhen, China.</title>
        <authorList>
            <person name="Wang X."/>
        </authorList>
    </citation>
    <scope>NUCLEOTIDE SEQUENCE</scope>
    <source>
        <strain evidence="1">DQS-5</strain>
    </source>
</reference>
<sequence>MAHGEDTKRLVRKSYVFDGLDLSAAAALQGVSDATARRWKSHAKEVGDDWDKARGAHLIAGGGLEEVARQTLALTVLQVNATLDAITNEADMPAAAKAKALASLADSYNKLLSTSKRLMPETSQLATAMDVIQRLVQFVRDQYPQHTGALAEVLQPFGEEVARAYG</sequence>
<gene>
    <name evidence="1" type="ORF">PZA18_10485</name>
</gene>
<proteinExistence type="predicted"/>
<comment type="caution">
    <text evidence="1">The sequence shown here is derived from an EMBL/GenBank/DDBJ whole genome shotgun (WGS) entry which is preliminary data.</text>
</comment>
<dbReference type="EMBL" id="JARRAF010000010">
    <property type="protein sequence ID" value="MDK2124479.1"/>
    <property type="molecule type" value="Genomic_DNA"/>
</dbReference>
<evidence type="ECO:0000313" key="2">
    <source>
        <dbReference type="Proteomes" id="UP001172778"/>
    </source>
</evidence>
<dbReference type="InterPro" id="IPR014926">
    <property type="entry name" value="Phage_D3112_Orf24"/>
</dbReference>
<accession>A0ABT7DXD3</accession>
<organism evidence="1 2">
    <name type="scientific">Parachitinimonas caeni</name>
    <dbReference type="NCBI Taxonomy" id="3031301"/>
    <lineage>
        <taxon>Bacteria</taxon>
        <taxon>Pseudomonadati</taxon>
        <taxon>Pseudomonadota</taxon>
        <taxon>Betaproteobacteria</taxon>
        <taxon>Neisseriales</taxon>
        <taxon>Chitinibacteraceae</taxon>
        <taxon>Parachitinimonas</taxon>
    </lineage>
</organism>
<protein>
    <submittedName>
        <fullName evidence="1">DUF1804 family protein</fullName>
    </submittedName>
</protein>
<dbReference type="Proteomes" id="UP001172778">
    <property type="component" value="Unassembled WGS sequence"/>
</dbReference>
<keyword evidence="2" id="KW-1185">Reference proteome</keyword>